<reference evidence="1" key="1">
    <citation type="submission" date="2022-10" db="EMBL/GenBank/DDBJ databases">
        <title>Culturing micro-colonial fungi from biological soil crusts in the Mojave desert and describing Neophaeococcomyces mojavensis, and introducing the new genera and species Taxawa tesnikishii.</title>
        <authorList>
            <person name="Kurbessoian T."/>
            <person name="Stajich J.E."/>
        </authorList>
    </citation>
    <scope>NUCLEOTIDE SEQUENCE</scope>
    <source>
        <strain evidence="1">JES_112</strain>
    </source>
</reference>
<name>A0ACC3AD22_9EURO</name>
<dbReference type="EMBL" id="JAPDRQ010000038">
    <property type="protein sequence ID" value="KAJ9659641.1"/>
    <property type="molecule type" value="Genomic_DNA"/>
</dbReference>
<proteinExistence type="predicted"/>
<evidence type="ECO:0000313" key="2">
    <source>
        <dbReference type="Proteomes" id="UP001172386"/>
    </source>
</evidence>
<gene>
    <name evidence="1" type="primary">GCD6</name>
    <name evidence="1" type="ORF">H2198_003055</name>
</gene>
<keyword evidence="2" id="KW-1185">Reference proteome</keyword>
<accession>A0ACC3AD22</accession>
<comment type="caution">
    <text evidence="1">The sequence shown here is derived from an EMBL/GenBank/DDBJ whole genome shotgun (WGS) entry which is preliminary data.</text>
</comment>
<evidence type="ECO:0000313" key="1">
    <source>
        <dbReference type="EMBL" id="KAJ9659641.1"/>
    </source>
</evidence>
<protein>
    <submittedName>
        <fullName evidence="1">Translation initiation factor eIF-2B epsilon subunit, GEF</fullName>
    </submittedName>
</protein>
<dbReference type="Proteomes" id="UP001172386">
    <property type="component" value="Unassembled WGS sequence"/>
</dbReference>
<sequence>MPPKQSNAKGKGDETKEDPLQAVVVADTFEAKFAPFSLERPRCLISLANTPLIEYTLEYLVSAGVQEVFFYAGAHIEQVETYLNASKWLSSSSPFRNFTLLRCMATSVGDIMRDLDQKQLISGDFICVSGDVISDFPMGKALKAHKLRREKDKNAIMTMLLRERNDSDHRHRDQTIPTFVIDPTKDRCLHYEESLAEARFGAHIDPEMLKTAEVDIRQDLVDCRIDVCTPDVLSLWSDNFDNQKPRKDFLFGVLKDYELNGKTIHTYIIDGYYANRVEDPSAYATISHDLQHGVASSLMLTNNISGTRFKRLRNNIAKEDDVIIQRPARLDHGTIAGGGTSIGAGTNIRKSILGRSCQIGKKTEIDSAFLWDNVIIGSNTKVTRCIIGSEAYIGDNCVVEEGALISFGARIPAGTHVTAGRRITASSTFSMTDDGKNEAHDDIDDSDEEDQDYDPQWARSMYQKADFAESLPSLASDASEVSELISREGSRSQSFATHNSDDDGFDRFQHDTAAILVQRMQEGRHVDDMQSELMGLRFSGGADGTQVQKAVATALTKHINNEVGSGASPEKATRKTLEKYRHLIRRPNAEQTTEEQVVFLLEAQSDLAKRTDGGRIMPFLVKDLYDLEVLEEESFTAWFEDERSKEVDIVATRDAAKPFIDWLASADDEDSEEEDEEDESDVCLCPSTWGAGFETVTTPPTTRKRKAIDDTQSQSQSQSKNKRVREAETDQVTEEGPSTPITGSEASSSVAMDSDDDMMSTGSGEELDFDQATQASDLGSDFGGDEDNGFGYEKDIVTNPQKPYEVDFKVLHPKEIQAQQDKQFKEVSDIIELPLEQTAILLRFMRWSQDRVIESYMDSPKKVLDDAGLGPTFSESPKKTAVPGFECQICCADEPNLQTYALRCGHRFCADCYANYLNGKVKDEGEAARIQCPQDGCHRIVDAKSLRMLAGKDVQERYDVLLTRTYVDDKDNLKWCPGADCEYAIDCVVKKRDLMRVVPTVKCRNDHAFCFGCTLSDHQPAPCALVKKWLKKCEDDSETSNWISANTKECPKCNSTIEKNGGCNHMTCRKCKHEFCWMCMGPWSEHGTSWYNCNRFEEKSGADARDAQAKSRHSLERYLHYYNRYANHEQSAKLDKDLWLKTEKKMTSLQTQSNMSWIEVQFLDQAAKALQACRQTLKWTYAFAFYLQRNNMTEIFEDNQKDLEMAVEALSGMFEKPVAELAGLKVDILDKTTYCGRRREILLTDTAENLKKEKWLFNTEFDRDWTYREAPERSASAYLRPYEITSSISTSTAKVATQASLPAALTQPVEKMSLQTHNSPDAVAGEEFEYEALPEGYGLGHNMLAGAFAGIAEHTVMYPVDLMKTRMQVINPGGGTIYSGISNALSTISRLEGIRTLWRGMSSVVVGAGPAHAVYFGTYEVVKDFAGGNAQDGKHHPMAAASSGACATIASDALMNPFDVIKQRMQVHGSTYASIYQCAKSVFRAEGLSAFYVSYPTTLTMTVPFTAFQFMAYESMSKVMNPSKQYDPITHCVAGGLAGAFAAGITTPLDVIKTVLQTRGMSQQEEVRRVSGLLGAGRLIRKEYGWSGFMRGWRPRIITTMPSTAICWSSYEMAKAYFKRNLRESEGARSL</sequence>
<organism evidence="1 2">
    <name type="scientific">Neophaeococcomyces mojaviensis</name>
    <dbReference type="NCBI Taxonomy" id="3383035"/>
    <lineage>
        <taxon>Eukaryota</taxon>
        <taxon>Fungi</taxon>
        <taxon>Dikarya</taxon>
        <taxon>Ascomycota</taxon>
        <taxon>Pezizomycotina</taxon>
        <taxon>Eurotiomycetes</taxon>
        <taxon>Chaetothyriomycetidae</taxon>
        <taxon>Chaetothyriales</taxon>
        <taxon>Chaetothyriales incertae sedis</taxon>
        <taxon>Neophaeococcomyces</taxon>
    </lineage>
</organism>
<keyword evidence="1" id="KW-0648">Protein biosynthesis</keyword>
<keyword evidence="1" id="KW-0396">Initiation factor</keyword>